<evidence type="ECO:0000313" key="1">
    <source>
        <dbReference type="EMBL" id="OCX19750.1"/>
    </source>
</evidence>
<name>A0A1C2DYA9_9PSED</name>
<proteinExistence type="predicted"/>
<organism evidence="1 2">
    <name type="scientific">Pseudomonas graminis</name>
    <dbReference type="NCBI Taxonomy" id="158627"/>
    <lineage>
        <taxon>Bacteria</taxon>
        <taxon>Pseudomonadati</taxon>
        <taxon>Pseudomonadota</taxon>
        <taxon>Gammaproteobacteria</taxon>
        <taxon>Pseudomonadales</taxon>
        <taxon>Pseudomonadaceae</taxon>
        <taxon>Pseudomonas</taxon>
    </lineage>
</organism>
<evidence type="ECO:0000313" key="2">
    <source>
        <dbReference type="Proteomes" id="UP000095143"/>
    </source>
</evidence>
<reference evidence="1 2" key="1">
    <citation type="submission" date="2016-08" db="EMBL/GenBank/DDBJ databases">
        <title>Whole genome sequence of Pseudomonas graminis strain UASWS1507, a potential biological control agent for agriculture.</title>
        <authorList>
            <person name="Crovadore J."/>
            <person name="Calmin G."/>
            <person name="Chablais R."/>
            <person name="Cochard B."/>
            <person name="Lefort F."/>
        </authorList>
    </citation>
    <scope>NUCLEOTIDE SEQUENCE [LARGE SCALE GENOMIC DNA]</scope>
    <source>
        <strain evidence="1 2">UASWS1507</strain>
    </source>
</reference>
<protein>
    <submittedName>
        <fullName evidence="1">Uncharacterized protein</fullName>
    </submittedName>
</protein>
<comment type="caution">
    <text evidence="1">The sequence shown here is derived from an EMBL/GenBank/DDBJ whole genome shotgun (WGS) entry which is preliminary data.</text>
</comment>
<dbReference type="Proteomes" id="UP000095143">
    <property type="component" value="Unassembled WGS sequence"/>
</dbReference>
<dbReference type="EMBL" id="MDEN01000063">
    <property type="protein sequence ID" value="OCX19750.1"/>
    <property type="molecule type" value="Genomic_DNA"/>
</dbReference>
<accession>A0A1C2DYA9</accession>
<gene>
    <name evidence="1" type="ORF">BBI10_14450</name>
</gene>
<sequence>MSVDTSALTSSIDKLGAVQGEAVSFMLDPLEQAIESTARVLRDEHEHLAQLSAPLGGDVSPSPVYKRMSAHLEALLSRQLKRVGDDGHR</sequence>
<dbReference type="AlphaFoldDB" id="A0A1C2DYA9"/>